<dbReference type="InterPro" id="IPR003593">
    <property type="entry name" value="AAA+_ATPase"/>
</dbReference>
<name>A0ABY6J6R3_9BACT</name>
<dbReference type="PANTHER" id="PTHR42855:SF2">
    <property type="entry name" value="DRUG RESISTANCE ABC TRANSPORTER,ATP-BINDING PROTEIN"/>
    <property type="match status" value="1"/>
</dbReference>
<dbReference type="Proteomes" id="UP001162741">
    <property type="component" value="Chromosome"/>
</dbReference>
<keyword evidence="2 5" id="KW-0067">ATP-binding</keyword>
<dbReference type="Pfam" id="PF12848">
    <property type="entry name" value="ABC_tran_Xtn"/>
    <property type="match status" value="1"/>
</dbReference>
<sequence>MLLALQDVTFEFGARTIVRNASWHIVPGDRVGLIGMNGTGKSTLLRIINGEYSISGGSLNKAKNLSLGFFNQDLLSFESDDSILEVGMMAFGEALKVEKDLERLVAEMEHNESEALLNEYSDKLHLFETLDGYNMRNKSAQVLEGLGFSTADLERPYSQFSGGWRMRVLLARLILQHPDVLMLDEPTNHLDLPSIEWLERYLQTYDGAVIIVSHDRFFLDKMVNKVVELYQQELHHYAGNYSNYEVEKDMRRELQQRAYENQQDYIRQQERFIERFKAKASKAAQAQSVMKRLDKIERIEQVDSGPSKIRINFSVDKQPGKILLTLSDVSKSFGKIEVLNHTGAEINRGDKIALIGANGKGKSTLLRIIAGTEPVSGERIPGHNVVTSFYAQHQLESLNLDYEILDELKTSGSGRSEMELRSLLGCFLFNGDDVFKKIRILSGGEKARVALAKTIISQANFMLLDEPTNHLDMLSVQMLIDALNKYEGSFVLVSHDRYFVSQTANKIWEIVNGEIKEFKGTYAEWEEYKKRQAQREAQAQQQAAAEKKAASANEQVKKAAAPPPAPVKGAGAIDKEAQKELQKQQKQFSQIESQLASLKTRKGKLEEEMGDPATYADPKKFKSCEEEYAHVGKELDRVNQQYEKVFEAIMELEAKLGN</sequence>
<dbReference type="Pfam" id="PF00005">
    <property type="entry name" value="ABC_tran"/>
    <property type="match status" value="2"/>
</dbReference>
<evidence type="ECO:0000256" key="2">
    <source>
        <dbReference type="ARBA" id="ARBA00022840"/>
    </source>
</evidence>
<reference evidence="5" key="1">
    <citation type="submission" date="2022-10" db="EMBL/GenBank/DDBJ databases">
        <title>Chitinophaga sp. nov., isolated from soil.</title>
        <authorList>
            <person name="Jeon C.O."/>
        </authorList>
    </citation>
    <scope>NUCLEOTIDE SEQUENCE</scope>
    <source>
        <strain evidence="5">R8</strain>
    </source>
</reference>
<dbReference type="SMART" id="SM00382">
    <property type="entry name" value="AAA"/>
    <property type="match status" value="2"/>
</dbReference>
<dbReference type="PANTHER" id="PTHR42855">
    <property type="entry name" value="ABC TRANSPORTER ATP-BINDING SUBUNIT"/>
    <property type="match status" value="1"/>
</dbReference>
<dbReference type="CDD" id="cd03221">
    <property type="entry name" value="ABCF_EF-3"/>
    <property type="match status" value="2"/>
</dbReference>
<feature type="domain" description="ABC transporter" evidence="4">
    <location>
        <begin position="324"/>
        <end position="537"/>
    </location>
</feature>
<feature type="region of interest" description="Disordered" evidence="3">
    <location>
        <begin position="536"/>
        <end position="570"/>
    </location>
</feature>
<dbReference type="PROSITE" id="PS50893">
    <property type="entry name" value="ABC_TRANSPORTER_2"/>
    <property type="match status" value="2"/>
</dbReference>
<dbReference type="GO" id="GO:0005524">
    <property type="term" value="F:ATP binding"/>
    <property type="evidence" value="ECO:0007669"/>
    <property type="project" value="UniProtKB-KW"/>
</dbReference>
<dbReference type="PROSITE" id="PS00211">
    <property type="entry name" value="ABC_TRANSPORTER_1"/>
    <property type="match status" value="2"/>
</dbReference>
<dbReference type="InterPro" id="IPR017871">
    <property type="entry name" value="ABC_transporter-like_CS"/>
</dbReference>
<evidence type="ECO:0000259" key="4">
    <source>
        <dbReference type="PROSITE" id="PS50893"/>
    </source>
</evidence>
<feature type="domain" description="ABC transporter" evidence="4">
    <location>
        <begin position="3"/>
        <end position="256"/>
    </location>
</feature>
<dbReference type="RefSeq" id="WP_264282973.1">
    <property type="nucleotide sequence ID" value="NZ_CP107006.1"/>
</dbReference>
<dbReference type="InterPro" id="IPR051309">
    <property type="entry name" value="ABCF_ATPase"/>
</dbReference>
<dbReference type="EMBL" id="CP107006">
    <property type="protein sequence ID" value="UYQ95200.1"/>
    <property type="molecule type" value="Genomic_DNA"/>
</dbReference>
<accession>A0ABY6J6R3</accession>
<feature type="region of interest" description="Disordered" evidence="3">
    <location>
        <begin position="599"/>
        <end position="618"/>
    </location>
</feature>
<organism evidence="5 6">
    <name type="scientific">Chitinophaga horti</name>
    <dbReference type="NCBI Taxonomy" id="2920382"/>
    <lineage>
        <taxon>Bacteria</taxon>
        <taxon>Pseudomonadati</taxon>
        <taxon>Bacteroidota</taxon>
        <taxon>Chitinophagia</taxon>
        <taxon>Chitinophagales</taxon>
        <taxon>Chitinophagaceae</taxon>
        <taxon>Chitinophaga</taxon>
    </lineage>
</organism>
<gene>
    <name evidence="5" type="ORF">MKQ68_08840</name>
</gene>
<evidence type="ECO:0000313" key="6">
    <source>
        <dbReference type="Proteomes" id="UP001162741"/>
    </source>
</evidence>
<protein>
    <submittedName>
        <fullName evidence="5">ABC-F family ATP-binding cassette domain-containing protein</fullName>
    </submittedName>
</protein>
<keyword evidence="1" id="KW-0547">Nucleotide-binding</keyword>
<dbReference type="Pfam" id="PF16326">
    <property type="entry name" value="ABC_tran_CTD"/>
    <property type="match status" value="1"/>
</dbReference>
<dbReference type="Gene3D" id="3.40.50.300">
    <property type="entry name" value="P-loop containing nucleotide triphosphate hydrolases"/>
    <property type="match status" value="2"/>
</dbReference>
<evidence type="ECO:0000313" key="5">
    <source>
        <dbReference type="EMBL" id="UYQ95200.1"/>
    </source>
</evidence>
<evidence type="ECO:0000256" key="1">
    <source>
        <dbReference type="ARBA" id="ARBA00022741"/>
    </source>
</evidence>
<dbReference type="Gene3D" id="6.10.140.1950">
    <property type="match status" value="1"/>
</dbReference>
<proteinExistence type="predicted"/>
<dbReference type="InterPro" id="IPR032781">
    <property type="entry name" value="ABC_tran_Xtn"/>
</dbReference>
<dbReference type="SUPFAM" id="SSF52540">
    <property type="entry name" value="P-loop containing nucleoside triphosphate hydrolases"/>
    <property type="match status" value="2"/>
</dbReference>
<dbReference type="InterPro" id="IPR027417">
    <property type="entry name" value="P-loop_NTPase"/>
</dbReference>
<dbReference type="InterPro" id="IPR032524">
    <property type="entry name" value="ABC_tran_C"/>
</dbReference>
<keyword evidence="6" id="KW-1185">Reference proteome</keyword>
<evidence type="ECO:0000256" key="3">
    <source>
        <dbReference type="SAM" id="MobiDB-lite"/>
    </source>
</evidence>
<dbReference type="InterPro" id="IPR003439">
    <property type="entry name" value="ABC_transporter-like_ATP-bd"/>
</dbReference>